<dbReference type="SUPFAM" id="SSF158472">
    <property type="entry name" value="HAMP domain-like"/>
    <property type="match status" value="1"/>
</dbReference>
<sequence>MFAARTIASTFTLVVSVCTILIFSVAISYFYHRSRVALEREVENNAEKLVLASVNRMEATLRAIGKVAEGVGRSVETGVTSDQSLSLLLRRTLIENREIHGLGVAFEPDPAFNPPCPVVPYFYRQGDQLLFAPEENFQYLQQDWYQIAKELREQAWSEPYDDETSGEILMTSCSVPIFMDQGKEKAVRGVVVADVSLEWLTRLVASIRVLDTGYSFLLSRNGTFLTHPDRNLIMNETIFSLAESRNSPELREIGRKMARGESGLVAYTNLRNVDTWMYYAPIPSTGWTLAVVFPKAEMYADVHRLTFTVTGIALGGIGLLTIMVFFIARTVTAPLGALAKATEGIAAGHFDTNLPPVRVRDEVGKLTLAFAAMTTALKEYIRNLTETTAAKERIQSELKMATDIQASLLPRLFPAFPDRPEFDVFAAMDPAKEVGGDFYDFFFVDQDNLCFLIADVADKGVPAALYMMVVKTLLKAEGQMLGEPDRILSRVNTILAADNDSCMFTTVFCAILDTTSGEVRFANAGHNPPVLISGGAARLLSVRAGFVLGPMEEAVYASERITLLPGEVLFLYTDGVTEAKNGQEEPYGESRLLAALQERADRELAEIIHGIRADVARHAGGAPQSDDVTMLAITYRGIGTNTTQ</sequence>
<dbReference type="SMART" id="SM00304">
    <property type="entry name" value="HAMP"/>
    <property type="match status" value="1"/>
</dbReference>
<evidence type="ECO:0000256" key="2">
    <source>
        <dbReference type="ARBA" id="ARBA00022475"/>
    </source>
</evidence>
<feature type="transmembrane region" description="Helical" evidence="7">
    <location>
        <begin position="6"/>
        <end position="31"/>
    </location>
</feature>
<evidence type="ECO:0000256" key="1">
    <source>
        <dbReference type="ARBA" id="ARBA00004651"/>
    </source>
</evidence>
<dbReference type="InterPro" id="IPR052016">
    <property type="entry name" value="Bact_Sigma-Reg"/>
</dbReference>
<dbReference type="PANTHER" id="PTHR43156">
    <property type="entry name" value="STAGE II SPORULATION PROTEIN E-RELATED"/>
    <property type="match status" value="1"/>
</dbReference>
<reference evidence="10 11" key="1">
    <citation type="journal article" date="2011" name="Stand. Genomic Sci.">
        <title>Complete genome sequence of Desulfobulbus propionicus type strain (1pr3).</title>
        <authorList>
            <person name="Pagani I."/>
            <person name="Lapidus A."/>
            <person name="Nolan M."/>
            <person name="Lucas S."/>
            <person name="Hammon N."/>
            <person name="Deshpande S."/>
            <person name="Cheng J.F."/>
            <person name="Chertkov O."/>
            <person name="Davenport K."/>
            <person name="Tapia R."/>
            <person name="Han C."/>
            <person name="Goodwin L."/>
            <person name="Pitluck S."/>
            <person name="Liolios K."/>
            <person name="Mavromatis K."/>
            <person name="Ivanova N."/>
            <person name="Mikhailova N."/>
            <person name="Pati A."/>
            <person name="Chen A."/>
            <person name="Palaniappan K."/>
            <person name="Land M."/>
            <person name="Hauser L."/>
            <person name="Chang Y.J."/>
            <person name="Jeffries C.D."/>
            <person name="Detter J.C."/>
            <person name="Brambilla E."/>
            <person name="Kannan K.P."/>
            <person name="Djao O.D."/>
            <person name="Rohde M."/>
            <person name="Pukall R."/>
            <person name="Spring S."/>
            <person name="Goker M."/>
            <person name="Sikorski J."/>
            <person name="Woyke T."/>
            <person name="Bristow J."/>
            <person name="Eisen J.A."/>
            <person name="Markowitz V."/>
            <person name="Hugenholtz P."/>
            <person name="Kyrpides N.C."/>
            <person name="Klenk H.P."/>
        </authorList>
    </citation>
    <scope>NUCLEOTIDE SEQUENCE [LARGE SCALE GENOMIC DNA]</scope>
    <source>
        <strain evidence="11">ATCC 33891 / DSM 2032 / 1pr3</strain>
    </source>
</reference>
<dbReference type="GO" id="GO:0007165">
    <property type="term" value="P:signal transduction"/>
    <property type="evidence" value="ECO:0007669"/>
    <property type="project" value="InterPro"/>
</dbReference>
<keyword evidence="6 7" id="KW-0472">Membrane</keyword>
<evidence type="ECO:0000256" key="4">
    <source>
        <dbReference type="ARBA" id="ARBA00022801"/>
    </source>
</evidence>
<dbReference type="InterPro" id="IPR001932">
    <property type="entry name" value="PPM-type_phosphatase-like_dom"/>
</dbReference>
<accession>A0A7U3YPR9</accession>
<evidence type="ECO:0000313" key="11">
    <source>
        <dbReference type="Proteomes" id="UP000006365"/>
    </source>
</evidence>
<evidence type="ECO:0000256" key="6">
    <source>
        <dbReference type="ARBA" id="ARBA00023136"/>
    </source>
</evidence>
<dbReference type="InterPro" id="IPR003660">
    <property type="entry name" value="HAMP_dom"/>
</dbReference>
<dbReference type="SMART" id="SM00331">
    <property type="entry name" value="PP2C_SIG"/>
    <property type="match status" value="1"/>
</dbReference>
<evidence type="ECO:0000256" key="5">
    <source>
        <dbReference type="ARBA" id="ARBA00022989"/>
    </source>
</evidence>
<feature type="domain" description="PPM-type phosphatase" evidence="9">
    <location>
        <begin position="421"/>
        <end position="635"/>
    </location>
</feature>
<dbReference type="PANTHER" id="PTHR43156:SF2">
    <property type="entry name" value="STAGE II SPORULATION PROTEIN E"/>
    <property type="match status" value="1"/>
</dbReference>
<dbReference type="SUPFAM" id="SSF81606">
    <property type="entry name" value="PP2C-like"/>
    <property type="match status" value="1"/>
</dbReference>
<keyword evidence="4" id="KW-0378">Hydrolase</keyword>
<name>A0A7U3YPR9_DESPD</name>
<dbReference type="Pfam" id="PF07228">
    <property type="entry name" value="SpoIIE"/>
    <property type="match status" value="1"/>
</dbReference>
<organism evidence="10 11">
    <name type="scientific">Desulfobulbus propionicus (strain ATCC 33891 / DSM 2032 / VKM B-1956 / 1pr3)</name>
    <dbReference type="NCBI Taxonomy" id="577650"/>
    <lineage>
        <taxon>Bacteria</taxon>
        <taxon>Pseudomonadati</taxon>
        <taxon>Thermodesulfobacteriota</taxon>
        <taxon>Desulfobulbia</taxon>
        <taxon>Desulfobulbales</taxon>
        <taxon>Desulfobulbaceae</taxon>
        <taxon>Desulfobulbus</taxon>
    </lineage>
</organism>
<keyword evidence="3 7" id="KW-0812">Transmembrane</keyword>
<dbReference type="GO" id="GO:0016791">
    <property type="term" value="F:phosphatase activity"/>
    <property type="evidence" value="ECO:0007669"/>
    <property type="project" value="TreeGrafter"/>
</dbReference>
<dbReference type="AlphaFoldDB" id="A0A7U3YPR9"/>
<dbReference type="InterPro" id="IPR033479">
    <property type="entry name" value="dCache_1"/>
</dbReference>
<dbReference type="EMBL" id="CP002364">
    <property type="protein sequence ID" value="ADW19304.1"/>
    <property type="molecule type" value="Genomic_DNA"/>
</dbReference>
<dbReference type="PROSITE" id="PS51746">
    <property type="entry name" value="PPM_2"/>
    <property type="match status" value="1"/>
</dbReference>
<dbReference type="KEGG" id="dpr:Despr_3176"/>
<dbReference type="CDD" id="cd12912">
    <property type="entry name" value="PDC2_MCP_like"/>
    <property type="match status" value="1"/>
</dbReference>
<evidence type="ECO:0000259" key="9">
    <source>
        <dbReference type="PROSITE" id="PS51746"/>
    </source>
</evidence>
<evidence type="ECO:0000259" key="8">
    <source>
        <dbReference type="PROSITE" id="PS50885"/>
    </source>
</evidence>
<evidence type="ECO:0000256" key="7">
    <source>
        <dbReference type="SAM" id="Phobius"/>
    </source>
</evidence>
<feature type="domain" description="HAMP" evidence="8">
    <location>
        <begin position="329"/>
        <end position="382"/>
    </location>
</feature>
<dbReference type="InterPro" id="IPR036457">
    <property type="entry name" value="PPM-type-like_dom_sf"/>
</dbReference>
<dbReference type="Gene3D" id="3.60.40.10">
    <property type="entry name" value="PPM-type phosphatase domain"/>
    <property type="match status" value="1"/>
</dbReference>
<evidence type="ECO:0000256" key="3">
    <source>
        <dbReference type="ARBA" id="ARBA00022692"/>
    </source>
</evidence>
<dbReference type="GO" id="GO:0005886">
    <property type="term" value="C:plasma membrane"/>
    <property type="evidence" value="ECO:0007669"/>
    <property type="project" value="UniProtKB-SubCell"/>
</dbReference>
<protein>
    <submittedName>
        <fullName evidence="10">Serine phosphatase</fullName>
    </submittedName>
</protein>
<keyword evidence="5 7" id="KW-1133">Transmembrane helix</keyword>
<dbReference type="Pfam" id="PF00672">
    <property type="entry name" value="HAMP"/>
    <property type="match status" value="1"/>
</dbReference>
<feature type="transmembrane region" description="Helical" evidence="7">
    <location>
        <begin position="305"/>
        <end position="328"/>
    </location>
</feature>
<evidence type="ECO:0000313" key="10">
    <source>
        <dbReference type="EMBL" id="ADW19304.1"/>
    </source>
</evidence>
<comment type="subcellular location">
    <subcellularLocation>
        <location evidence="1">Cell membrane</location>
        <topology evidence="1">Multi-pass membrane protein</topology>
    </subcellularLocation>
</comment>
<keyword evidence="2" id="KW-1003">Cell membrane</keyword>
<dbReference type="PROSITE" id="PS50885">
    <property type="entry name" value="HAMP"/>
    <property type="match status" value="1"/>
</dbReference>
<gene>
    <name evidence="10" type="ordered locus">Despr_3176</name>
</gene>
<dbReference type="Proteomes" id="UP000006365">
    <property type="component" value="Chromosome"/>
</dbReference>
<dbReference type="Pfam" id="PF02743">
    <property type="entry name" value="dCache_1"/>
    <property type="match status" value="1"/>
</dbReference>
<dbReference type="Gene3D" id="3.30.450.20">
    <property type="entry name" value="PAS domain"/>
    <property type="match status" value="2"/>
</dbReference>
<dbReference type="RefSeq" id="WP_015725828.1">
    <property type="nucleotide sequence ID" value="NC_014972.1"/>
</dbReference>
<dbReference type="Gene3D" id="6.10.340.10">
    <property type="match status" value="1"/>
</dbReference>
<dbReference type="CDD" id="cd06225">
    <property type="entry name" value="HAMP"/>
    <property type="match status" value="1"/>
</dbReference>
<proteinExistence type="predicted"/>
<keyword evidence="11" id="KW-1185">Reference proteome</keyword>
<dbReference type="CDD" id="cd12913">
    <property type="entry name" value="PDC1_MCP_like"/>
    <property type="match status" value="1"/>
</dbReference>